<keyword evidence="11" id="KW-0175">Coiled coil</keyword>
<evidence type="ECO:0000256" key="1">
    <source>
        <dbReference type="ARBA" id="ARBA00000085"/>
    </source>
</evidence>
<dbReference type="PRINTS" id="PR00344">
    <property type="entry name" value="BCTRLSENSOR"/>
</dbReference>
<keyword evidence="15" id="KW-1185">Reference proteome</keyword>
<dbReference type="CDD" id="cd00082">
    <property type="entry name" value="HisKA"/>
    <property type="match status" value="1"/>
</dbReference>
<evidence type="ECO:0000256" key="9">
    <source>
        <dbReference type="ARBA" id="ARBA00023012"/>
    </source>
</evidence>
<dbReference type="PANTHER" id="PTHR45436:SF5">
    <property type="entry name" value="SENSOR HISTIDINE KINASE TRCS"/>
    <property type="match status" value="1"/>
</dbReference>
<evidence type="ECO:0000256" key="7">
    <source>
        <dbReference type="ARBA" id="ARBA00022777"/>
    </source>
</evidence>
<dbReference type="AlphaFoldDB" id="A0A0P6XHZ9"/>
<keyword evidence="8" id="KW-1133">Transmembrane helix</keyword>
<dbReference type="GO" id="GO:0000155">
    <property type="term" value="F:phosphorelay sensor kinase activity"/>
    <property type="evidence" value="ECO:0007669"/>
    <property type="project" value="InterPro"/>
</dbReference>
<name>A0A0P6XHZ9_9CHLR</name>
<dbReference type="Pfam" id="PF02518">
    <property type="entry name" value="HATPase_c"/>
    <property type="match status" value="1"/>
</dbReference>
<dbReference type="InterPro" id="IPR003661">
    <property type="entry name" value="HisK_dim/P_dom"/>
</dbReference>
<dbReference type="SMART" id="SM00388">
    <property type="entry name" value="HisKA"/>
    <property type="match status" value="1"/>
</dbReference>
<protein>
    <recommendedName>
        <fullName evidence="3">histidine kinase</fullName>
        <ecNumber evidence="3">2.7.13.3</ecNumber>
    </recommendedName>
</protein>
<gene>
    <name evidence="14" type="ORF">SE15_08135</name>
</gene>
<evidence type="ECO:0000259" key="13">
    <source>
        <dbReference type="PROSITE" id="PS50885"/>
    </source>
</evidence>
<dbReference type="InterPro" id="IPR003594">
    <property type="entry name" value="HATPase_dom"/>
</dbReference>
<dbReference type="CDD" id="cd00075">
    <property type="entry name" value="HATPase"/>
    <property type="match status" value="1"/>
</dbReference>
<feature type="domain" description="Histidine kinase" evidence="12">
    <location>
        <begin position="249"/>
        <end position="466"/>
    </location>
</feature>
<dbReference type="Gene3D" id="3.30.565.10">
    <property type="entry name" value="Histidine kinase-like ATPase, C-terminal domain"/>
    <property type="match status" value="1"/>
</dbReference>
<comment type="caution">
    <text evidence="14">The sequence shown here is derived from an EMBL/GenBank/DDBJ whole genome shotgun (WGS) entry which is preliminary data.</text>
</comment>
<dbReference type="InterPro" id="IPR005467">
    <property type="entry name" value="His_kinase_dom"/>
</dbReference>
<accession>A0A0P6XHZ9</accession>
<evidence type="ECO:0000256" key="2">
    <source>
        <dbReference type="ARBA" id="ARBA00004370"/>
    </source>
</evidence>
<dbReference type="PANTHER" id="PTHR45436">
    <property type="entry name" value="SENSOR HISTIDINE KINASE YKOH"/>
    <property type="match status" value="1"/>
</dbReference>
<feature type="domain" description="HAMP" evidence="13">
    <location>
        <begin position="188"/>
        <end position="241"/>
    </location>
</feature>
<dbReference type="SMART" id="SM00387">
    <property type="entry name" value="HATPase_c"/>
    <property type="match status" value="1"/>
</dbReference>
<evidence type="ECO:0000256" key="3">
    <source>
        <dbReference type="ARBA" id="ARBA00012438"/>
    </source>
</evidence>
<evidence type="ECO:0000256" key="8">
    <source>
        <dbReference type="ARBA" id="ARBA00022989"/>
    </source>
</evidence>
<dbReference type="CDD" id="cd06225">
    <property type="entry name" value="HAMP"/>
    <property type="match status" value="1"/>
</dbReference>
<keyword evidence="4" id="KW-0597">Phosphoprotein</keyword>
<evidence type="ECO:0000259" key="12">
    <source>
        <dbReference type="PROSITE" id="PS50109"/>
    </source>
</evidence>
<reference evidence="14 15" key="1">
    <citation type="submission" date="2015-07" db="EMBL/GenBank/DDBJ databases">
        <title>Whole genome sequence of Thermanaerothrix daxensis DSM 23592.</title>
        <authorList>
            <person name="Hemp J."/>
            <person name="Ward L.M."/>
            <person name="Pace L.A."/>
            <person name="Fischer W.W."/>
        </authorList>
    </citation>
    <scope>NUCLEOTIDE SEQUENCE [LARGE SCALE GENOMIC DNA]</scope>
    <source>
        <strain evidence="14 15">GNS-1</strain>
    </source>
</reference>
<dbReference type="Pfam" id="PF00672">
    <property type="entry name" value="HAMP"/>
    <property type="match status" value="1"/>
</dbReference>
<dbReference type="InterPro" id="IPR036097">
    <property type="entry name" value="HisK_dim/P_sf"/>
</dbReference>
<proteinExistence type="predicted"/>
<evidence type="ECO:0000256" key="10">
    <source>
        <dbReference type="ARBA" id="ARBA00023136"/>
    </source>
</evidence>
<dbReference type="GO" id="GO:0005886">
    <property type="term" value="C:plasma membrane"/>
    <property type="evidence" value="ECO:0007669"/>
    <property type="project" value="TreeGrafter"/>
</dbReference>
<dbReference type="Gene3D" id="1.10.287.130">
    <property type="match status" value="1"/>
</dbReference>
<feature type="coiled-coil region" evidence="11">
    <location>
        <begin position="279"/>
        <end position="306"/>
    </location>
</feature>
<dbReference type="PROSITE" id="PS50885">
    <property type="entry name" value="HAMP"/>
    <property type="match status" value="1"/>
</dbReference>
<keyword evidence="6" id="KW-0812">Transmembrane</keyword>
<sequence>MNRLRYRLLLLGILPLLLIVPAVILASGTLVRSQVILNSLLGDYSRQALLVSELLANRPEIWQNRRLAQDFLVRISDIIPTRLELFDSQGYLVASSDPGDALLIGTRFEFPSQDTMVSAGNVVLAQVGNDEGLLTPILDSSSNLRGFVFLSTPFAEIAHRTAALRWILLATGSGGLALGILLALKLTRDLERPLQRLSRTAYELTLGTAPPQALPEEGPLELQLLAHTFNAFLERLRTLEETRRRLLANLVHELGTPLGALLSAVQALLAGASEEAELRNELLHGMEQELRRLKRLTDELAHLHEQAFGAFELRYQTINTSEWLGTFLATWAHAAQEKRQQWIVELSPTLANLEADPDRLAQALGNLINNAIRYTPVGGTIRVRAFTSEREFHFSVCDSGPGISQEELTRIFEPFERGSAARRFPQGMGLGLTIARDLIYAHQGRIDVESAPGRGCCFNVTLPLNRPTTTETKS</sequence>
<dbReference type="EC" id="2.7.13.3" evidence="3"/>
<dbReference type="STRING" id="869279.SE15_08135"/>
<dbReference type="SUPFAM" id="SSF55874">
    <property type="entry name" value="ATPase domain of HSP90 chaperone/DNA topoisomerase II/histidine kinase"/>
    <property type="match status" value="1"/>
</dbReference>
<evidence type="ECO:0000313" key="14">
    <source>
        <dbReference type="EMBL" id="KPL83208.1"/>
    </source>
</evidence>
<organism evidence="14 15">
    <name type="scientific">Thermanaerothrix daxensis</name>
    <dbReference type="NCBI Taxonomy" id="869279"/>
    <lineage>
        <taxon>Bacteria</taxon>
        <taxon>Bacillati</taxon>
        <taxon>Chloroflexota</taxon>
        <taxon>Anaerolineae</taxon>
        <taxon>Anaerolineales</taxon>
        <taxon>Anaerolineaceae</taxon>
        <taxon>Thermanaerothrix</taxon>
    </lineage>
</organism>
<comment type="subcellular location">
    <subcellularLocation>
        <location evidence="2">Membrane</location>
    </subcellularLocation>
</comment>
<evidence type="ECO:0000313" key="15">
    <source>
        <dbReference type="Proteomes" id="UP000050544"/>
    </source>
</evidence>
<keyword evidence="9" id="KW-0902">Two-component regulatory system</keyword>
<keyword evidence="7" id="KW-0418">Kinase</keyword>
<evidence type="ECO:0000256" key="6">
    <source>
        <dbReference type="ARBA" id="ARBA00022692"/>
    </source>
</evidence>
<dbReference type="InterPro" id="IPR036890">
    <property type="entry name" value="HATPase_C_sf"/>
</dbReference>
<dbReference type="Gene3D" id="6.10.340.10">
    <property type="match status" value="1"/>
</dbReference>
<dbReference type="FunFam" id="3.30.565.10:FF:000006">
    <property type="entry name" value="Sensor histidine kinase WalK"/>
    <property type="match status" value="1"/>
</dbReference>
<evidence type="ECO:0000256" key="5">
    <source>
        <dbReference type="ARBA" id="ARBA00022679"/>
    </source>
</evidence>
<dbReference type="Proteomes" id="UP000050544">
    <property type="component" value="Unassembled WGS sequence"/>
</dbReference>
<evidence type="ECO:0000256" key="11">
    <source>
        <dbReference type="SAM" id="Coils"/>
    </source>
</evidence>
<dbReference type="SUPFAM" id="SSF47384">
    <property type="entry name" value="Homodimeric domain of signal transducing histidine kinase"/>
    <property type="match status" value="1"/>
</dbReference>
<dbReference type="InterPro" id="IPR004358">
    <property type="entry name" value="Sig_transdc_His_kin-like_C"/>
</dbReference>
<dbReference type="SMART" id="SM00304">
    <property type="entry name" value="HAMP"/>
    <property type="match status" value="1"/>
</dbReference>
<keyword evidence="5" id="KW-0808">Transferase</keyword>
<evidence type="ECO:0000256" key="4">
    <source>
        <dbReference type="ARBA" id="ARBA00022553"/>
    </source>
</evidence>
<dbReference type="Pfam" id="PF00512">
    <property type="entry name" value="HisKA"/>
    <property type="match status" value="1"/>
</dbReference>
<dbReference type="OrthoDB" id="9800372at2"/>
<dbReference type="PROSITE" id="PS50109">
    <property type="entry name" value="HIS_KIN"/>
    <property type="match status" value="1"/>
</dbReference>
<keyword evidence="10" id="KW-0472">Membrane</keyword>
<dbReference type="InterPro" id="IPR050428">
    <property type="entry name" value="TCS_sensor_his_kinase"/>
</dbReference>
<dbReference type="InterPro" id="IPR003660">
    <property type="entry name" value="HAMP_dom"/>
</dbReference>
<comment type="catalytic activity">
    <reaction evidence="1">
        <text>ATP + protein L-histidine = ADP + protein N-phospho-L-histidine.</text>
        <dbReference type="EC" id="2.7.13.3"/>
    </reaction>
</comment>
<dbReference type="RefSeq" id="WP_054521614.1">
    <property type="nucleotide sequence ID" value="NZ_LGKO01000004.1"/>
</dbReference>
<dbReference type="EMBL" id="LGKO01000004">
    <property type="protein sequence ID" value="KPL83208.1"/>
    <property type="molecule type" value="Genomic_DNA"/>
</dbReference>